<gene>
    <name evidence="2" type="ORF">FVE85_5351</name>
</gene>
<dbReference type="GO" id="GO:0005794">
    <property type="term" value="C:Golgi apparatus"/>
    <property type="evidence" value="ECO:0007669"/>
    <property type="project" value="TreeGrafter"/>
</dbReference>
<organism evidence="2 3">
    <name type="scientific">Porphyridium purpureum</name>
    <name type="common">Red alga</name>
    <name type="synonym">Porphyridium cruentum</name>
    <dbReference type="NCBI Taxonomy" id="35688"/>
    <lineage>
        <taxon>Eukaryota</taxon>
        <taxon>Rhodophyta</taxon>
        <taxon>Bangiophyceae</taxon>
        <taxon>Porphyridiales</taxon>
        <taxon>Porphyridiaceae</taxon>
        <taxon>Porphyridium</taxon>
    </lineage>
</organism>
<dbReference type="OrthoDB" id="1712432at2759"/>
<dbReference type="GO" id="GO:0016757">
    <property type="term" value="F:glycosyltransferase activity"/>
    <property type="evidence" value="ECO:0007669"/>
    <property type="project" value="TreeGrafter"/>
</dbReference>
<proteinExistence type="predicted"/>
<dbReference type="InterPro" id="IPR005069">
    <property type="entry name" value="Nucl-diP-sugar_transferase"/>
</dbReference>
<dbReference type="PANTHER" id="PTHR47032:SF1">
    <property type="entry name" value="UDP-D-XYLOSE:L-FUCOSE ALPHA-1,3-D-XYLOSYLTRANSFERASE-RELATED"/>
    <property type="match status" value="1"/>
</dbReference>
<protein>
    <recommendedName>
        <fullName evidence="1">Nucleotide-diphospho-sugar transferase domain-containing protein</fullName>
    </recommendedName>
</protein>
<comment type="caution">
    <text evidence="2">The sequence shown here is derived from an EMBL/GenBank/DDBJ whole genome shotgun (WGS) entry which is preliminary data.</text>
</comment>
<dbReference type="EMBL" id="VRMN01000001">
    <property type="protein sequence ID" value="KAA8497766.1"/>
    <property type="molecule type" value="Genomic_DNA"/>
</dbReference>
<evidence type="ECO:0000313" key="2">
    <source>
        <dbReference type="EMBL" id="KAA8497766.1"/>
    </source>
</evidence>
<keyword evidence="3" id="KW-1185">Reference proteome</keyword>
<accession>A0A5J4Z2B8</accession>
<feature type="domain" description="Nucleotide-diphospho-sugar transferase" evidence="1">
    <location>
        <begin position="441"/>
        <end position="540"/>
    </location>
</feature>
<name>A0A5J4Z2B8_PORPP</name>
<evidence type="ECO:0000259" key="1">
    <source>
        <dbReference type="Pfam" id="PF03407"/>
    </source>
</evidence>
<dbReference type="PANTHER" id="PTHR47032">
    <property type="entry name" value="UDP-D-XYLOSE:L-FUCOSE ALPHA-1,3-D-XYLOSYLTRANSFERASE-RELATED"/>
    <property type="match status" value="1"/>
</dbReference>
<dbReference type="AlphaFoldDB" id="A0A5J4Z2B8"/>
<dbReference type="Proteomes" id="UP000324585">
    <property type="component" value="Unassembled WGS sequence"/>
</dbReference>
<dbReference type="Pfam" id="PF03407">
    <property type="entry name" value="Nucleotid_trans"/>
    <property type="match status" value="1"/>
</dbReference>
<reference evidence="3" key="1">
    <citation type="journal article" date="2019" name="Nat. Commun.">
        <title>Expansion of phycobilisome linker gene families in mesophilic red algae.</title>
        <authorList>
            <person name="Lee J."/>
            <person name="Kim D."/>
            <person name="Bhattacharya D."/>
            <person name="Yoon H.S."/>
        </authorList>
    </citation>
    <scope>NUCLEOTIDE SEQUENCE [LARGE SCALE GENOMIC DNA]</scope>
    <source>
        <strain evidence="3">CCMP 1328</strain>
    </source>
</reference>
<dbReference type="InterPro" id="IPR052636">
    <property type="entry name" value="UDP-D-xylose:L-fucose_XylT"/>
</dbReference>
<sequence length="673" mass="75326">MRHAPDQWWVVLLCTLAAWVGFRVAWTMCDVLQQSDRDFGFGGTDGDVMAFVRDPRHVFQLHEQSVMKTIHPNTLEKVRLVWILEWKQRETQSTQAHDVLKDIRSFALTLDEELVSVWGSFAGREALRVDVWISGLEDHDESMRTAVVDAFGQTPVALSFTTRVDATHPAWNWPSYVAHFMVMQTFAGDAYGSGQDSLQALRHAREWLRSSCKGSESLLAVVLNHQKDSRLSCHLLDPSEGGFEYKADGILSSIGDEELRIWYPVSRTLWQNFRSWAVLRKHRHQKPASALASFVADARVSVLAVSGPNGCIAEAGSSNISCPIKLVSSGITGSDGCLGGSKCMLDESTRLKLMSYAAQNENVLTLTVVTAPFLPFAHSWLCNVDFLGIRPPGIVWLTQDAKSAAALSLRATNFHSDFLTLDLSEMHGAAGNHAKGDASGLPYGSEDYWRLMLARSILLAELAFLGADIFLFETDALWTSNALGYATFARRVGADVVGALDTRKEIGGNFLFIRNNLNTKRLMHQVASEFFKTFQDAYKDRSRKKQQRHRYLPNDQSTITRLALFTPSVREHDPVSFFALDSRSIADGVWYNSSKPGRIPDPRFTLLINNNFIKGVDAKVARAKLFSHWFWDERTNSCNQTALSRSLQVVTPAATSDRAFAEQLNRHCRAETR</sequence>
<evidence type="ECO:0000313" key="3">
    <source>
        <dbReference type="Proteomes" id="UP000324585"/>
    </source>
</evidence>